<dbReference type="Gene3D" id="2.60.40.150">
    <property type="entry name" value="C2 domain"/>
    <property type="match status" value="1"/>
</dbReference>
<dbReference type="SMART" id="SM00239">
    <property type="entry name" value="C2"/>
    <property type="match status" value="1"/>
</dbReference>
<dbReference type="GO" id="GO:2000300">
    <property type="term" value="P:regulation of synaptic vesicle exocytosis"/>
    <property type="evidence" value="ECO:0007669"/>
    <property type="project" value="TreeGrafter"/>
</dbReference>
<comment type="subcellular location">
    <subcellularLocation>
        <location evidence="2">Synapse</location>
    </subcellularLocation>
</comment>
<dbReference type="PANTHER" id="PTHR12157">
    <property type="entry name" value="REGULATING SYNAPTIC MEMBRANE EXOCYTOSIS PROTEIN"/>
    <property type="match status" value="1"/>
</dbReference>
<comment type="caution">
    <text evidence="4">The sequence shown here is derived from an EMBL/GenBank/DDBJ whole genome shotgun (WGS) entry which is preliminary data.</text>
</comment>
<gene>
    <name evidence="4" type="ORF">BLA29_002222</name>
</gene>
<dbReference type="GO" id="GO:0048791">
    <property type="term" value="P:calcium ion-regulated exocytosis of neurotransmitter"/>
    <property type="evidence" value="ECO:0007669"/>
    <property type="project" value="TreeGrafter"/>
</dbReference>
<protein>
    <recommendedName>
        <fullName evidence="3">C2 domain-containing protein</fullName>
    </recommendedName>
</protein>
<keyword evidence="5" id="KW-1185">Reference proteome</keyword>
<evidence type="ECO:0000313" key="5">
    <source>
        <dbReference type="Proteomes" id="UP000194236"/>
    </source>
</evidence>
<dbReference type="GO" id="GO:0042391">
    <property type="term" value="P:regulation of membrane potential"/>
    <property type="evidence" value="ECO:0007669"/>
    <property type="project" value="TreeGrafter"/>
</dbReference>
<keyword evidence="1" id="KW-0770">Synapse</keyword>
<dbReference type="GO" id="GO:0031267">
    <property type="term" value="F:small GTPase binding"/>
    <property type="evidence" value="ECO:0007669"/>
    <property type="project" value="InterPro"/>
</dbReference>
<evidence type="ECO:0000256" key="1">
    <source>
        <dbReference type="ARBA" id="ARBA00023018"/>
    </source>
</evidence>
<organism evidence="4 5">
    <name type="scientific">Euroglyphus maynei</name>
    <name type="common">Mayne's house dust mite</name>
    <dbReference type="NCBI Taxonomy" id="6958"/>
    <lineage>
        <taxon>Eukaryota</taxon>
        <taxon>Metazoa</taxon>
        <taxon>Ecdysozoa</taxon>
        <taxon>Arthropoda</taxon>
        <taxon>Chelicerata</taxon>
        <taxon>Arachnida</taxon>
        <taxon>Acari</taxon>
        <taxon>Acariformes</taxon>
        <taxon>Sarcoptiformes</taxon>
        <taxon>Astigmata</taxon>
        <taxon>Psoroptidia</taxon>
        <taxon>Analgoidea</taxon>
        <taxon>Pyroglyphidae</taxon>
        <taxon>Pyroglyphinae</taxon>
        <taxon>Euroglyphus</taxon>
    </lineage>
</organism>
<sequence>MNAIDLSPRKTGLLRNPYCTMSKTLRKTATVINTLEPMWNQTFQYSPLSNNDIRTRALELTICDYDHFLSNEFLGSTIIELNSAQFDDEPEWYCLSTREDLQQQLRLQWTKHYYKLIGSSGTTAETSTGTTSGVVVTATAGSGLSPPTHSAHTSISARLSDSDIASELSMDDFDSKGLFSFTHSISQTLSIDCQ</sequence>
<dbReference type="InterPro" id="IPR000008">
    <property type="entry name" value="C2_dom"/>
</dbReference>
<dbReference type="Proteomes" id="UP000194236">
    <property type="component" value="Unassembled WGS sequence"/>
</dbReference>
<dbReference type="PANTHER" id="PTHR12157:SF25">
    <property type="entry name" value="REGULATING SYNAPTIC MEMBRANE EXOCYTOSIS PROTEIN 3"/>
    <property type="match status" value="1"/>
</dbReference>
<dbReference type="GO" id="GO:0042734">
    <property type="term" value="C:presynaptic membrane"/>
    <property type="evidence" value="ECO:0007669"/>
    <property type="project" value="TreeGrafter"/>
</dbReference>
<dbReference type="OrthoDB" id="420032at2759"/>
<accession>A0A1Y3BT62</accession>
<reference evidence="4 5" key="1">
    <citation type="submission" date="2017-03" db="EMBL/GenBank/DDBJ databases">
        <title>Genome Survey of Euroglyphus maynei.</title>
        <authorList>
            <person name="Arlian L.G."/>
            <person name="Morgan M.S."/>
            <person name="Rider S.D."/>
        </authorList>
    </citation>
    <scope>NUCLEOTIDE SEQUENCE [LARGE SCALE GENOMIC DNA]</scope>
    <source>
        <strain evidence="4">Arlian Lab</strain>
        <tissue evidence="4">Whole body</tissue>
    </source>
</reference>
<dbReference type="InterPro" id="IPR039032">
    <property type="entry name" value="Rim-like"/>
</dbReference>
<proteinExistence type="predicted"/>
<dbReference type="EMBL" id="MUJZ01000279">
    <property type="protein sequence ID" value="OTF84179.1"/>
    <property type="molecule type" value="Genomic_DNA"/>
</dbReference>
<dbReference type="PROSITE" id="PS50004">
    <property type="entry name" value="C2"/>
    <property type="match status" value="1"/>
</dbReference>
<evidence type="ECO:0000256" key="2">
    <source>
        <dbReference type="ARBA" id="ARBA00034103"/>
    </source>
</evidence>
<dbReference type="AlphaFoldDB" id="A0A1Y3BT62"/>
<dbReference type="InterPro" id="IPR035892">
    <property type="entry name" value="C2_domain_sf"/>
</dbReference>
<dbReference type="GO" id="GO:0048788">
    <property type="term" value="C:cytoskeleton of presynaptic active zone"/>
    <property type="evidence" value="ECO:0007669"/>
    <property type="project" value="TreeGrafter"/>
</dbReference>
<dbReference type="SUPFAM" id="SSF49562">
    <property type="entry name" value="C2 domain (Calcium/lipid-binding domain, CaLB)"/>
    <property type="match status" value="1"/>
</dbReference>
<dbReference type="GO" id="GO:0048167">
    <property type="term" value="P:regulation of synaptic plasticity"/>
    <property type="evidence" value="ECO:0007669"/>
    <property type="project" value="TreeGrafter"/>
</dbReference>
<feature type="domain" description="C2" evidence="3">
    <location>
        <begin position="1"/>
        <end position="93"/>
    </location>
</feature>
<dbReference type="GO" id="GO:0050806">
    <property type="term" value="P:positive regulation of synaptic transmission"/>
    <property type="evidence" value="ECO:0007669"/>
    <property type="project" value="TreeGrafter"/>
</dbReference>
<dbReference type="Pfam" id="PF00168">
    <property type="entry name" value="C2"/>
    <property type="match status" value="1"/>
</dbReference>
<dbReference type="GO" id="GO:0044325">
    <property type="term" value="F:transmembrane transporter binding"/>
    <property type="evidence" value="ECO:0007669"/>
    <property type="project" value="TreeGrafter"/>
</dbReference>
<name>A0A1Y3BT62_EURMA</name>
<evidence type="ECO:0000313" key="4">
    <source>
        <dbReference type="EMBL" id="OTF84179.1"/>
    </source>
</evidence>
<evidence type="ECO:0000259" key="3">
    <source>
        <dbReference type="PROSITE" id="PS50004"/>
    </source>
</evidence>